<dbReference type="InterPro" id="IPR011990">
    <property type="entry name" value="TPR-like_helical_dom_sf"/>
</dbReference>
<keyword evidence="1" id="KW-0802">TPR repeat</keyword>
<dbReference type="Proteomes" id="UP001228636">
    <property type="component" value="Unassembled WGS sequence"/>
</dbReference>
<evidence type="ECO:0000256" key="1">
    <source>
        <dbReference type="PROSITE-ProRule" id="PRU00339"/>
    </source>
</evidence>
<dbReference type="SMART" id="SM00028">
    <property type="entry name" value="TPR"/>
    <property type="match status" value="5"/>
</dbReference>
<reference evidence="2 3" key="1">
    <citation type="journal article" date="2014" name="Int. J. Syst. Evol. Microbiol.">
        <title>Complete genome sequence of Corynebacterium casei LMG S-19264T (=DSM 44701T), isolated from a smear-ripened cheese.</title>
        <authorList>
            <consortium name="US DOE Joint Genome Institute (JGI-PGF)"/>
            <person name="Walter F."/>
            <person name="Albersmeier A."/>
            <person name="Kalinowski J."/>
            <person name="Ruckert C."/>
        </authorList>
    </citation>
    <scope>NUCLEOTIDE SEQUENCE [LARGE SCALE GENOMIC DNA]</scope>
    <source>
        <strain evidence="2 3">CECT 8670</strain>
    </source>
</reference>
<proteinExistence type="predicted"/>
<dbReference type="EMBL" id="JAUFQH010000003">
    <property type="protein sequence ID" value="MDN3618350.1"/>
    <property type="molecule type" value="Genomic_DNA"/>
</dbReference>
<dbReference type="RefSeq" id="WP_261972044.1">
    <property type="nucleotide sequence ID" value="NZ_CP103460.1"/>
</dbReference>
<dbReference type="Pfam" id="PF13181">
    <property type="entry name" value="TPR_8"/>
    <property type="match status" value="2"/>
</dbReference>
<dbReference type="PROSITE" id="PS51257">
    <property type="entry name" value="PROKAR_LIPOPROTEIN"/>
    <property type="match status" value="1"/>
</dbReference>
<accession>A0AAJ1QUU9</accession>
<dbReference type="SUPFAM" id="SSF48452">
    <property type="entry name" value="TPR-like"/>
    <property type="match status" value="1"/>
</dbReference>
<organism evidence="2 3">
    <name type="scientific">Polaribacter sejongensis</name>
    <dbReference type="NCBI Taxonomy" id="985043"/>
    <lineage>
        <taxon>Bacteria</taxon>
        <taxon>Pseudomonadati</taxon>
        <taxon>Bacteroidota</taxon>
        <taxon>Flavobacteriia</taxon>
        <taxon>Flavobacteriales</taxon>
        <taxon>Flavobacteriaceae</taxon>
    </lineage>
</organism>
<evidence type="ECO:0000313" key="3">
    <source>
        <dbReference type="Proteomes" id="UP001228636"/>
    </source>
</evidence>
<protein>
    <submittedName>
        <fullName evidence="2">Tetratricopeptide repeat protein</fullName>
    </submittedName>
</protein>
<comment type="caution">
    <text evidence="2">The sequence shown here is derived from an EMBL/GenBank/DDBJ whole genome shotgun (WGS) entry which is preliminary data.</text>
</comment>
<dbReference type="PROSITE" id="PS50005">
    <property type="entry name" value="TPR"/>
    <property type="match status" value="1"/>
</dbReference>
<evidence type="ECO:0000313" key="2">
    <source>
        <dbReference type="EMBL" id="MDN3618350.1"/>
    </source>
</evidence>
<dbReference type="InterPro" id="IPR019734">
    <property type="entry name" value="TPR_rpt"/>
</dbReference>
<gene>
    <name evidence="2" type="ORF">QWY81_02635</name>
</gene>
<dbReference type="AlphaFoldDB" id="A0AAJ1QUU9"/>
<name>A0AAJ1QUU9_9FLAO</name>
<sequence>MKTTKKIVLVIAVFSVLYSCSTRKDTVISRNWHTLNTKYNVLFNGKEAFNKGIESINEGYKDDWFTQIPIEPIKFEEDKINIPNFNTGMGAGFNDDNGNEEEKASTPFGIAEEKAVKAIQKHGMNIKDVERNRQIDDAYLLLGKARYYEQRFIPAIEAFNYVIATYPDANLIAETKIWRAKANIRNDNEEFAIESLKLLLQVKDTLEVDLPEITREQGYTALAMAYIKSDSIDNAKKYLNKATETLNNRNQGARNLFVLGQIYSSEHKKDSASLAFQRIIDFRKAPYKYKMHAHIELAKNSTSDSTSSAILEKIQDLIEERENRPYLDELYYQAGYLHEQNDSINLAVAFYNKSLRAESDNVKQKTFTYEKLGNINYKNSEYIVASSYYDSILNIAADTLNLRFRRIKRKHKNLASLINFENTVAKNDSILRIVALSKPEQEAFFQKYIDDLKEKDEEAAQLKLNQQAFGDTFGGNILKSNTKGKWYFYNSQSISFGKTEFSKIWGNRALEDNWRWSGKAATNIAENDSLVVNTKNLRYDLASYIETIPSEKEKIDTLNIIRNLALYELGVIYKEQFKDTKLALDRLERVNGLNPSKELVLPINWHLYQIYNELGSAIKTNQHKNIILTDYPTTKFAQIIRNPNKPLEEAVSINEIEETYKEIYYLYKEDKFEETEAKINEMLPTLQDSKLLPKFELLKAYAIGKYQDIETYKIAMDFVAVSYGNTEEGKKAKEIVKQLSK</sequence>
<dbReference type="Gene3D" id="1.25.40.10">
    <property type="entry name" value="Tetratricopeptide repeat domain"/>
    <property type="match status" value="3"/>
</dbReference>
<feature type="repeat" description="TPR" evidence="1">
    <location>
        <begin position="328"/>
        <end position="361"/>
    </location>
</feature>